<dbReference type="Pfam" id="PF18360">
    <property type="entry name" value="hnRNP_Q_AcD"/>
    <property type="match status" value="2"/>
</dbReference>
<keyword evidence="4" id="KW-1185">Reference proteome</keyword>
<reference evidence="3 4" key="1">
    <citation type="submission" date="2017-08" db="EMBL/GenBank/DDBJ databases">
        <title>Acidophilic green algal genome provides insights into adaptation to an acidic environment.</title>
        <authorList>
            <person name="Hirooka S."/>
            <person name="Hirose Y."/>
            <person name="Kanesaki Y."/>
            <person name="Higuchi S."/>
            <person name="Fujiwara T."/>
            <person name="Onuma R."/>
            <person name="Era A."/>
            <person name="Ohbayashi R."/>
            <person name="Uzuka A."/>
            <person name="Nozaki H."/>
            <person name="Yoshikawa H."/>
            <person name="Miyagishima S.Y."/>
        </authorList>
    </citation>
    <scope>NUCLEOTIDE SEQUENCE [LARGE SCALE GENOMIC DNA]</scope>
    <source>
        <strain evidence="3 4">NIES-2499</strain>
    </source>
</reference>
<feature type="domain" description="Heterogeneous nuclear ribonucleoprotein Q acidic" evidence="2">
    <location>
        <begin position="106"/>
        <end position="172"/>
    </location>
</feature>
<dbReference type="STRING" id="1157962.A0A250XFV4"/>
<dbReference type="OrthoDB" id="3800936at2759"/>
<feature type="compositionally biased region" description="Polar residues" evidence="1">
    <location>
        <begin position="237"/>
        <end position="246"/>
    </location>
</feature>
<dbReference type="CDD" id="cd21039">
    <property type="entry name" value="NURR"/>
    <property type="match status" value="3"/>
</dbReference>
<dbReference type="Proteomes" id="UP000232323">
    <property type="component" value="Unassembled WGS sequence"/>
</dbReference>
<feature type="region of interest" description="Disordered" evidence="1">
    <location>
        <begin position="180"/>
        <end position="250"/>
    </location>
</feature>
<protein>
    <recommendedName>
        <fullName evidence="2">Heterogeneous nuclear ribonucleoprotein Q acidic domain-containing protein</fullName>
    </recommendedName>
</protein>
<proteinExistence type="predicted"/>
<sequence length="545" mass="62005">MSENGKRFSETLDDERFTKVPRLSDSADRLGISVRQKLQSLIESWAISEGEIDDRAISELGEFSSKDALEILQQFESAADIKNVRNKSAYLQGVMTRHRLNSGRRLDRLVDDRLEKLFRITKIKRSDFDGRAYDELAALSPHAAIRAIERFQSKVSDDVRNLSAFFTSIIRKEDPVGNARRLDGLRWPRDGHGGYRDRHEPQDHRDYRDERPYTRERRALRHDSYDRSDHDRDSRSLQYSASTSHAHTVESKPLALTSALGGQTFLSTPSGQQILILNPGSTQQGGQSLNIEQLSQMLVAAQPQRIPQLSTQQAHGRVSYGVQQAQLGVRTDEFHDLSKFAEFVSPSAAKKLQVLWDQGNRLVSLLDDRSWELLADLPAPEALLVIEETSANISRLKNVNAFFMEKAGDYLPRRIREALPSSRRVRDEPRASRMMPMRNASPSPVRHPSSSRRSGESRYDGHGIDRGIDALPPRLQERAIKAIVKHRPLLDEGMFDEGVVGYLKRLSLEESLDVFDELIHADLSSVRNMPAYLMGMIKRRKRAHR</sequence>
<dbReference type="EMBL" id="BEGY01000069">
    <property type="protein sequence ID" value="GAX81670.1"/>
    <property type="molecule type" value="Genomic_DNA"/>
</dbReference>
<dbReference type="InterPro" id="IPR041337">
    <property type="entry name" value="hnRNP_Q_AcD"/>
</dbReference>
<accession>A0A250XFV4</accession>
<evidence type="ECO:0000256" key="1">
    <source>
        <dbReference type="SAM" id="MobiDB-lite"/>
    </source>
</evidence>
<name>A0A250XFV4_9CHLO</name>
<organism evidence="3 4">
    <name type="scientific">Chlamydomonas eustigma</name>
    <dbReference type="NCBI Taxonomy" id="1157962"/>
    <lineage>
        <taxon>Eukaryota</taxon>
        <taxon>Viridiplantae</taxon>
        <taxon>Chlorophyta</taxon>
        <taxon>core chlorophytes</taxon>
        <taxon>Chlorophyceae</taxon>
        <taxon>CS clade</taxon>
        <taxon>Chlamydomonadales</taxon>
        <taxon>Chlamydomonadaceae</taxon>
        <taxon>Chlamydomonas</taxon>
    </lineage>
</organism>
<feature type="region of interest" description="Disordered" evidence="1">
    <location>
        <begin position="421"/>
        <end position="467"/>
    </location>
</feature>
<feature type="compositionally biased region" description="Low complexity" evidence="1">
    <location>
        <begin position="441"/>
        <end position="452"/>
    </location>
</feature>
<feature type="domain" description="Heterogeneous nuclear ribonucleoprotein Q acidic" evidence="2">
    <location>
        <begin position="31"/>
        <end position="99"/>
    </location>
</feature>
<dbReference type="AlphaFoldDB" id="A0A250XFV4"/>
<feature type="compositionally biased region" description="Basic and acidic residues" evidence="1">
    <location>
        <begin position="180"/>
        <end position="235"/>
    </location>
</feature>
<comment type="caution">
    <text evidence="3">The sequence shown here is derived from an EMBL/GenBank/DDBJ whole genome shotgun (WGS) entry which is preliminary data.</text>
</comment>
<evidence type="ECO:0000313" key="4">
    <source>
        <dbReference type="Proteomes" id="UP000232323"/>
    </source>
</evidence>
<evidence type="ECO:0000259" key="2">
    <source>
        <dbReference type="Pfam" id="PF18360"/>
    </source>
</evidence>
<evidence type="ECO:0000313" key="3">
    <source>
        <dbReference type="EMBL" id="GAX81670.1"/>
    </source>
</evidence>
<gene>
    <name evidence="3" type="ORF">CEUSTIGMA_g9098.t1</name>
</gene>
<feature type="compositionally biased region" description="Basic and acidic residues" evidence="1">
    <location>
        <begin position="453"/>
        <end position="467"/>
    </location>
</feature>